<name>A0A8C5B471_GADMO</name>
<evidence type="ECO:0000259" key="5">
    <source>
        <dbReference type="PROSITE" id="PS50102"/>
    </source>
</evidence>
<dbReference type="InterPro" id="IPR012677">
    <property type="entry name" value="Nucleotide-bd_a/b_plait_sf"/>
</dbReference>
<dbReference type="CTD" id="334496"/>
<evidence type="ECO:0000313" key="7">
    <source>
        <dbReference type="Proteomes" id="UP000694546"/>
    </source>
</evidence>
<dbReference type="PANTHER" id="PTHR13976">
    <property type="entry name" value="HETEROGENEOUS NUCLEAR RIBONUCLEOPROTEIN-RELATED"/>
    <property type="match status" value="1"/>
</dbReference>
<accession>A0A8C5B471</accession>
<proteinExistence type="predicted"/>
<evidence type="ECO:0000256" key="2">
    <source>
        <dbReference type="ARBA" id="ARBA00022884"/>
    </source>
</evidence>
<reference evidence="6" key="1">
    <citation type="submission" date="2025-08" db="UniProtKB">
        <authorList>
            <consortium name="Ensembl"/>
        </authorList>
    </citation>
    <scope>IDENTIFICATION</scope>
</reference>
<dbReference type="SMART" id="SM00360">
    <property type="entry name" value="RRM"/>
    <property type="match status" value="5"/>
</dbReference>
<evidence type="ECO:0000256" key="4">
    <source>
        <dbReference type="SAM" id="MobiDB-lite"/>
    </source>
</evidence>
<feature type="region of interest" description="Disordered" evidence="4">
    <location>
        <begin position="387"/>
        <end position="411"/>
    </location>
</feature>
<dbReference type="Pfam" id="PF00076">
    <property type="entry name" value="RRM_1"/>
    <property type="match status" value="2"/>
</dbReference>
<feature type="region of interest" description="Disordered" evidence="4">
    <location>
        <begin position="111"/>
        <end position="165"/>
    </location>
</feature>
<dbReference type="Proteomes" id="UP000694546">
    <property type="component" value="Chromosome 11"/>
</dbReference>
<protein>
    <submittedName>
        <fullName evidence="6">RNA binding motif protein 12Bb</fullName>
    </submittedName>
</protein>
<dbReference type="CDD" id="cd12515">
    <property type="entry name" value="RRM5_RBM12_like"/>
    <property type="match status" value="1"/>
</dbReference>
<dbReference type="SUPFAM" id="SSF54928">
    <property type="entry name" value="RNA-binding domain, RBD"/>
    <property type="match status" value="4"/>
</dbReference>
<evidence type="ECO:0000313" key="6">
    <source>
        <dbReference type="Ensembl" id="ENSGMOP00000039890.1"/>
    </source>
</evidence>
<dbReference type="InterPro" id="IPR050666">
    <property type="entry name" value="ESRP"/>
</dbReference>
<keyword evidence="2 3" id="KW-0694">RNA-binding</keyword>
<feature type="compositionally biased region" description="Basic and acidic residues" evidence="4">
    <location>
        <begin position="112"/>
        <end position="134"/>
    </location>
</feature>
<feature type="domain" description="RRM" evidence="5">
    <location>
        <begin position="174"/>
        <end position="249"/>
    </location>
</feature>
<feature type="domain" description="RRM" evidence="5">
    <location>
        <begin position="590"/>
        <end position="666"/>
    </location>
</feature>
<dbReference type="InterPro" id="IPR000504">
    <property type="entry name" value="RRM_dom"/>
</dbReference>
<dbReference type="OMA" id="AEMQNML"/>
<dbReference type="Ensembl" id="ENSGMOT00000032285.1">
    <property type="protein sequence ID" value="ENSGMOP00000039890.1"/>
    <property type="gene ID" value="ENSGMOG00000036421.1"/>
</dbReference>
<organism evidence="6 7">
    <name type="scientific">Gadus morhua</name>
    <name type="common">Atlantic cod</name>
    <dbReference type="NCBI Taxonomy" id="8049"/>
    <lineage>
        <taxon>Eukaryota</taxon>
        <taxon>Metazoa</taxon>
        <taxon>Chordata</taxon>
        <taxon>Craniata</taxon>
        <taxon>Vertebrata</taxon>
        <taxon>Euteleostomi</taxon>
        <taxon>Actinopterygii</taxon>
        <taxon>Neopterygii</taxon>
        <taxon>Teleostei</taxon>
        <taxon>Neoteleostei</taxon>
        <taxon>Acanthomorphata</taxon>
        <taxon>Zeiogadaria</taxon>
        <taxon>Gadariae</taxon>
        <taxon>Gadiformes</taxon>
        <taxon>Gadoidei</taxon>
        <taxon>Gadidae</taxon>
        <taxon>Gadus</taxon>
    </lineage>
</organism>
<dbReference type="GO" id="GO:0003723">
    <property type="term" value="F:RNA binding"/>
    <property type="evidence" value="ECO:0007669"/>
    <property type="project" value="UniProtKB-UniRule"/>
</dbReference>
<sequence length="666" mass="74135">MVIKQGFVSNNVILYPSVCRCCCFCVGMAVVIRLQGLRITAGSEDIRNFFTGLKIPDGGVHIIGGENEEAFIVFASDEDARRAMIRSGGCIKGSPVNLLLSSKSEMQSLLEESTKNAELDQKRPLKEDSRRLHGDVPVGPRRTNHPDAGRSSGGRAGHSVTRYRRTASPSNDDLYVFLKGMPFSVTESDVRQFFDGLLVDGIILMKNGRGQNNGLGLVKFATRQDARDGIKRDRGYIGSRFVEVYLATEQQWHELGGVGGYNNNGKFEKGKSPQELARHPRRLRSRSPFAILPNSACTEEFCVLLENLSYSTVKRNIKELFHHARLQDDQILYLLDRGGRRTRSAFVLFKSLSNYCAALTRHKEEFLNRNVYISPISREKMLSILESRNPKDGPCEATERFEGSPPSRQGDPYNSEKVCLYVQNMPFDVRKVEIMDFFFGLNITEDSVLLLRDHKGAGIGEALVVFQFEGEAMNAQSLNGQRFLGSQVVLKCIARSEMREFGVGPPMLEDPMACEERHSARSSSEGPYPGDMDYPNMREPSHADMPMANLQVQIHGGSSRDSLVHYPQGGGNGSSHTDMAPPAQNFDGPTCLKLVNLPSQIKMDEVYDFCYGYRVIPGSVSLQYNKNGMPKGSATVVFESRQEALTAVRELSGRPIGNRKIQLVFV</sequence>
<keyword evidence="1" id="KW-0677">Repeat</keyword>
<dbReference type="InterPro" id="IPR035979">
    <property type="entry name" value="RBD_domain_sf"/>
</dbReference>
<dbReference type="GeneTree" id="ENSGT00940000158322"/>
<dbReference type="KEGG" id="gmh:115554439"/>
<dbReference type="PROSITE" id="PS50102">
    <property type="entry name" value="RRM"/>
    <property type="match status" value="3"/>
</dbReference>
<dbReference type="AlphaFoldDB" id="A0A8C5B471"/>
<feature type="compositionally biased region" description="Basic and acidic residues" evidence="4">
    <location>
        <begin position="388"/>
        <end position="402"/>
    </location>
</feature>
<feature type="domain" description="RRM" evidence="5">
    <location>
        <begin position="418"/>
        <end position="495"/>
    </location>
</feature>
<evidence type="ECO:0000256" key="1">
    <source>
        <dbReference type="ARBA" id="ARBA00022737"/>
    </source>
</evidence>
<evidence type="ECO:0000256" key="3">
    <source>
        <dbReference type="PROSITE-ProRule" id="PRU00176"/>
    </source>
</evidence>
<reference evidence="6" key="2">
    <citation type="submission" date="2025-09" db="UniProtKB">
        <authorList>
            <consortium name="Ensembl"/>
        </authorList>
    </citation>
    <scope>IDENTIFICATION</scope>
</reference>
<dbReference type="Gene3D" id="3.30.70.330">
    <property type="match status" value="5"/>
</dbReference>
<keyword evidence="7" id="KW-1185">Reference proteome</keyword>